<feature type="compositionally biased region" description="Basic and acidic residues" evidence="1">
    <location>
        <begin position="227"/>
        <end position="239"/>
    </location>
</feature>
<reference evidence="2" key="1">
    <citation type="submission" date="2021-06" db="EMBL/GenBank/DDBJ databases">
        <authorList>
            <person name="Hodson N. C."/>
            <person name="Mongue J. A."/>
            <person name="Jaron S. K."/>
        </authorList>
    </citation>
    <scope>NUCLEOTIDE SEQUENCE</scope>
</reference>
<accession>A0A8J2J980</accession>
<comment type="caution">
    <text evidence="2">The sequence shown here is derived from an EMBL/GenBank/DDBJ whole genome shotgun (WGS) entry which is preliminary data.</text>
</comment>
<keyword evidence="3" id="KW-1185">Reference proteome</keyword>
<evidence type="ECO:0000256" key="1">
    <source>
        <dbReference type="SAM" id="MobiDB-lite"/>
    </source>
</evidence>
<name>A0A8J2J980_9HEXA</name>
<evidence type="ECO:0008006" key="4">
    <source>
        <dbReference type="Google" id="ProtNLM"/>
    </source>
</evidence>
<gene>
    <name evidence="2" type="ORF">AFUS01_LOCUS2982</name>
</gene>
<protein>
    <recommendedName>
        <fullName evidence="4">ZAD domain-containing protein</fullName>
    </recommendedName>
</protein>
<feature type="region of interest" description="Disordered" evidence="1">
    <location>
        <begin position="216"/>
        <end position="239"/>
    </location>
</feature>
<dbReference type="AlphaFoldDB" id="A0A8J2J980"/>
<evidence type="ECO:0000313" key="3">
    <source>
        <dbReference type="Proteomes" id="UP000708208"/>
    </source>
</evidence>
<sequence>MARNKNMMKLKSLDDIPGEKVQCLVCLSDVGPNTSCVPLTTDNFMRDVIQIFGISNSWTSLNLSPENTTCCSSCYQIIDEAKGVSEEVSNLQLTLSSLLDSLKHLFKRSYRTFNQQQEPEDMGQTIRHALVQCWTPCEVRIKKLSIKTFNKNCQIQESQNKVKSGNVDSHYMGHMNTKDHSIVKLTSINRVVSGDTEIVGGKISAAGSSKFQSILQTSRSPMSTKPRLREMETKTEINH</sequence>
<dbReference type="EMBL" id="CAJVCH010017516">
    <property type="protein sequence ID" value="CAG7683815.1"/>
    <property type="molecule type" value="Genomic_DNA"/>
</dbReference>
<proteinExistence type="predicted"/>
<evidence type="ECO:0000313" key="2">
    <source>
        <dbReference type="EMBL" id="CAG7683815.1"/>
    </source>
</evidence>
<organism evidence="2 3">
    <name type="scientific">Allacma fusca</name>
    <dbReference type="NCBI Taxonomy" id="39272"/>
    <lineage>
        <taxon>Eukaryota</taxon>
        <taxon>Metazoa</taxon>
        <taxon>Ecdysozoa</taxon>
        <taxon>Arthropoda</taxon>
        <taxon>Hexapoda</taxon>
        <taxon>Collembola</taxon>
        <taxon>Symphypleona</taxon>
        <taxon>Sminthuridae</taxon>
        <taxon>Allacma</taxon>
    </lineage>
</organism>
<dbReference type="Proteomes" id="UP000708208">
    <property type="component" value="Unassembled WGS sequence"/>
</dbReference>